<keyword evidence="3" id="KW-1185">Reference proteome</keyword>
<protein>
    <submittedName>
        <fullName evidence="2">Uncharacterized protein</fullName>
    </submittedName>
</protein>
<evidence type="ECO:0000313" key="2">
    <source>
        <dbReference type="EMBL" id="GIY46389.1"/>
    </source>
</evidence>
<organism evidence="2 3">
    <name type="scientific">Caerostris extrusa</name>
    <name type="common">Bark spider</name>
    <name type="synonym">Caerostris bankana</name>
    <dbReference type="NCBI Taxonomy" id="172846"/>
    <lineage>
        <taxon>Eukaryota</taxon>
        <taxon>Metazoa</taxon>
        <taxon>Ecdysozoa</taxon>
        <taxon>Arthropoda</taxon>
        <taxon>Chelicerata</taxon>
        <taxon>Arachnida</taxon>
        <taxon>Araneae</taxon>
        <taxon>Araneomorphae</taxon>
        <taxon>Entelegynae</taxon>
        <taxon>Araneoidea</taxon>
        <taxon>Araneidae</taxon>
        <taxon>Caerostris</taxon>
    </lineage>
</organism>
<evidence type="ECO:0000313" key="3">
    <source>
        <dbReference type="Proteomes" id="UP001054945"/>
    </source>
</evidence>
<proteinExistence type="predicted"/>
<sequence>MTTHTKSNVILRQENVREPKSLPGLLVRWGWGARNEGSPPPRGVPWATPWPKDKAAERLPMRCTDQYVTEGKRYKGLLLIDFSMGNKQQRLSGKFRTQCHRNSKSANYRKGPKQEKGGFSAKRSKLCSFLPYNHFDAKLEIAKRR</sequence>
<dbReference type="AlphaFoldDB" id="A0AAV4TML3"/>
<dbReference type="EMBL" id="BPLR01011411">
    <property type="protein sequence ID" value="GIY46389.1"/>
    <property type="molecule type" value="Genomic_DNA"/>
</dbReference>
<evidence type="ECO:0000256" key="1">
    <source>
        <dbReference type="SAM" id="MobiDB-lite"/>
    </source>
</evidence>
<name>A0AAV4TML3_CAEEX</name>
<comment type="caution">
    <text evidence="2">The sequence shown here is derived from an EMBL/GenBank/DDBJ whole genome shotgun (WGS) entry which is preliminary data.</text>
</comment>
<reference evidence="2 3" key="1">
    <citation type="submission" date="2021-06" db="EMBL/GenBank/DDBJ databases">
        <title>Caerostris extrusa draft genome.</title>
        <authorList>
            <person name="Kono N."/>
            <person name="Arakawa K."/>
        </authorList>
    </citation>
    <scope>NUCLEOTIDE SEQUENCE [LARGE SCALE GENOMIC DNA]</scope>
</reference>
<feature type="region of interest" description="Disordered" evidence="1">
    <location>
        <begin position="92"/>
        <end position="120"/>
    </location>
</feature>
<accession>A0AAV4TML3</accession>
<gene>
    <name evidence="2" type="ORF">CEXT_800711</name>
</gene>
<dbReference type="Proteomes" id="UP001054945">
    <property type="component" value="Unassembled WGS sequence"/>
</dbReference>